<accession>A0AAW2DFW9</accession>
<evidence type="ECO:0000259" key="1">
    <source>
        <dbReference type="Pfam" id="PF13456"/>
    </source>
</evidence>
<dbReference type="PANTHER" id="PTHR47074">
    <property type="entry name" value="BNAC02G40300D PROTEIN"/>
    <property type="match status" value="1"/>
</dbReference>
<dbReference type="AlphaFoldDB" id="A0AAW2DFW9"/>
<dbReference type="PANTHER" id="PTHR47074:SF48">
    <property type="entry name" value="POLYNUCLEOTIDYL TRANSFERASE, RIBONUCLEASE H-LIKE SUPERFAMILY PROTEIN"/>
    <property type="match status" value="1"/>
</dbReference>
<dbReference type="InterPro" id="IPR002156">
    <property type="entry name" value="RNaseH_domain"/>
</dbReference>
<comment type="caution">
    <text evidence="2">The sequence shown here is derived from an EMBL/GenBank/DDBJ whole genome shotgun (WGS) entry which is preliminary data.</text>
</comment>
<dbReference type="GO" id="GO:0004523">
    <property type="term" value="F:RNA-DNA hybrid ribonuclease activity"/>
    <property type="evidence" value="ECO:0007669"/>
    <property type="project" value="InterPro"/>
</dbReference>
<reference evidence="2 3" key="1">
    <citation type="submission" date="2024-01" db="EMBL/GenBank/DDBJ databases">
        <title>A telomere-to-telomere, gap-free genome of sweet tea (Lithocarpus litseifolius).</title>
        <authorList>
            <person name="Zhou J."/>
        </authorList>
    </citation>
    <scope>NUCLEOTIDE SEQUENCE [LARGE SCALE GENOMIC DNA]</scope>
    <source>
        <strain evidence="2">Zhou-2022a</strain>
        <tissue evidence="2">Leaf</tissue>
    </source>
</reference>
<dbReference type="Proteomes" id="UP001459277">
    <property type="component" value="Unassembled WGS sequence"/>
</dbReference>
<feature type="domain" description="RNase H type-1" evidence="1">
    <location>
        <begin position="100"/>
        <end position="177"/>
    </location>
</feature>
<proteinExistence type="predicted"/>
<organism evidence="2 3">
    <name type="scientific">Lithocarpus litseifolius</name>
    <dbReference type="NCBI Taxonomy" id="425828"/>
    <lineage>
        <taxon>Eukaryota</taxon>
        <taxon>Viridiplantae</taxon>
        <taxon>Streptophyta</taxon>
        <taxon>Embryophyta</taxon>
        <taxon>Tracheophyta</taxon>
        <taxon>Spermatophyta</taxon>
        <taxon>Magnoliopsida</taxon>
        <taxon>eudicotyledons</taxon>
        <taxon>Gunneridae</taxon>
        <taxon>Pentapetalae</taxon>
        <taxon>rosids</taxon>
        <taxon>fabids</taxon>
        <taxon>Fagales</taxon>
        <taxon>Fagaceae</taxon>
        <taxon>Lithocarpus</taxon>
    </lineage>
</organism>
<evidence type="ECO:0000313" key="2">
    <source>
        <dbReference type="EMBL" id="KAL0008180.1"/>
    </source>
</evidence>
<dbReference type="EMBL" id="JAZDWU010000003">
    <property type="protein sequence ID" value="KAL0008180.1"/>
    <property type="molecule type" value="Genomic_DNA"/>
</dbReference>
<dbReference type="Gene3D" id="3.30.420.10">
    <property type="entry name" value="Ribonuclease H-like superfamily/Ribonuclease H"/>
    <property type="match status" value="1"/>
</dbReference>
<protein>
    <recommendedName>
        <fullName evidence="1">RNase H type-1 domain-containing protein</fullName>
    </recommendedName>
</protein>
<dbReference type="GO" id="GO:0003676">
    <property type="term" value="F:nucleic acid binding"/>
    <property type="evidence" value="ECO:0007669"/>
    <property type="project" value="InterPro"/>
</dbReference>
<dbReference type="SUPFAM" id="SSF53098">
    <property type="entry name" value="Ribonuclease H-like"/>
    <property type="match status" value="1"/>
</dbReference>
<dbReference type="Pfam" id="PF13456">
    <property type="entry name" value="RVT_3"/>
    <property type="match status" value="1"/>
</dbReference>
<sequence length="186" mass="20996">MCDSCWINSDFLGIRDVCELIQLVVQQPRRLELFTTVAWFIWHRRNKVRLKEECLPIEKVFDATSNYLIKYQEKFLMIKLKTIPGRTKWRPPLGEMYKTNFDGAIFAESREAGIGVVIRNSNGKVVAALFEKIPYPDFVEVLEALAARRAAQFAVEVGICPSVFEGDSEVVCNALKAADGGHPSIG</sequence>
<dbReference type="InterPro" id="IPR052929">
    <property type="entry name" value="RNase_H-like_EbsB-rel"/>
</dbReference>
<keyword evidence="3" id="KW-1185">Reference proteome</keyword>
<evidence type="ECO:0000313" key="3">
    <source>
        <dbReference type="Proteomes" id="UP001459277"/>
    </source>
</evidence>
<dbReference type="InterPro" id="IPR012337">
    <property type="entry name" value="RNaseH-like_sf"/>
</dbReference>
<name>A0AAW2DFW9_9ROSI</name>
<gene>
    <name evidence="2" type="ORF">SO802_009682</name>
</gene>
<dbReference type="InterPro" id="IPR036397">
    <property type="entry name" value="RNaseH_sf"/>
</dbReference>